<dbReference type="InterPro" id="IPR051933">
    <property type="entry name" value="Resuscitation_pf_RpfB"/>
</dbReference>
<gene>
    <name evidence="3" type="ORF">ACFSOY_17330</name>
</gene>
<dbReference type="Pfam" id="PF01476">
    <property type="entry name" value="LysM"/>
    <property type="match status" value="1"/>
</dbReference>
<dbReference type="EMBL" id="JBHUIO010000011">
    <property type="protein sequence ID" value="MFD2171727.1"/>
    <property type="molecule type" value="Genomic_DNA"/>
</dbReference>
<proteinExistence type="predicted"/>
<accession>A0ABW5A0H2</accession>
<dbReference type="Proteomes" id="UP001597343">
    <property type="component" value="Unassembled WGS sequence"/>
</dbReference>
<evidence type="ECO:0000313" key="4">
    <source>
        <dbReference type="Proteomes" id="UP001597343"/>
    </source>
</evidence>
<evidence type="ECO:0000256" key="1">
    <source>
        <dbReference type="ARBA" id="ARBA00022729"/>
    </source>
</evidence>
<evidence type="ECO:0000259" key="2">
    <source>
        <dbReference type="PROSITE" id="PS51782"/>
    </source>
</evidence>
<keyword evidence="1" id="KW-0732">Signal</keyword>
<comment type="caution">
    <text evidence="3">The sequence shown here is derived from an EMBL/GenBank/DDBJ whole genome shotgun (WGS) entry which is preliminary data.</text>
</comment>
<dbReference type="PANTHER" id="PTHR39160">
    <property type="entry name" value="CELL WALL-BINDING PROTEIN YOCH"/>
    <property type="match status" value="1"/>
</dbReference>
<feature type="domain" description="LysM" evidence="2">
    <location>
        <begin position="72"/>
        <end position="116"/>
    </location>
</feature>
<dbReference type="PANTHER" id="PTHR39160:SF4">
    <property type="entry name" value="RESUSCITATION-PROMOTING FACTOR RPFB"/>
    <property type="match status" value="1"/>
</dbReference>
<dbReference type="SUPFAM" id="SSF54106">
    <property type="entry name" value="LysM domain"/>
    <property type="match status" value="1"/>
</dbReference>
<evidence type="ECO:0000313" key="3">
    <source>
        <dbReference type="EMBL" id="MFD2171727.1"/>
    </source>
</evidence>
<dbReference type="InterPro" id="IPR036908">
    <property type="entry name" value="RlpA-like_sf"/>
</dbReference>
<dbReference type="SMART" id="SM00257">
    <property type="entry name" value="LysM"/>
    <property type="match status" value="1"/>
</dbReference>
<dbReference type="Gene3D" id="2.40.40.10">
    <property type="entry name" value="RlpA-like domain"/>
    <property type="match status" value="1"/>
</dbReference>
<dbReference type="InterPro" id="IPR059180">
    <property type="entry name" value="3D_YorM"/>
</dbReference>
<dbReference type="InterPro" id="IPR018392">
    <property type="entry name" value="LysM"/>
</dbReference>
<dbReference type="SUPFAM" id="SSF50685">
    <property type="entry name" value="Barwin-like endoglucanases"/>
    <property type="match status" value="1"/>
</dbReference>
<reference evidence="4" key="1">
    <citation type="journal article" date="2019" name="Int. J. Syst. Evol. Microbiol.">
        <title>The Global Catalogue of Microorganisms (GCM) 10K type strain sequencing project: providing services to taxonomists for standard genome sequencing and annotation.</title>
        <authorList>
            <consortium name="The Broad Institute Genomics Platform"/>
            <consortium name="The Broad Institute Genome Sequencing Center for Infectious Disease"/>
            <person name="Wu L."/>
            <person name="Ma J."/>
        </authorList>
    </citation>
    <scope>NUCLEOTIDE SEQUENCE [LARGE SCALE GENOMIC DNA]</scope>
    <source>
        <strain evidence="4">CGMCC 1.13574</strain>
    </source>
</reference>
<dbReference type="CDD" id="cd00118">
    <property type="entry name" value="LysM"/>
    <property type="match status" value="1"/>
</dbReference>
<dbReference type="InterPro" id="IPR010611">
    <property type="entry name" value="3D_dom"/>
</dbReference>
<dbReference type="Pfam" id="PF06725">
    <property type="entry name" value="3D"/>
    <property type="match status" value="1"/>
</dbReference>
<dbReference type="CDD" id="cd14667">
    <property type="entry name" value="3D_containing_proteins"/>
    <property type="match status" value="1"/>
</dbReference>
<organism evidence="3 4">
    <name type="scientific">Tumebacillus lipolyticus</name>
    <dbReference type="NCBI Taxonomy" id="1280370"/>
    <lineage>
        <taxon>Bacteria</taxon>
        <taxon>Bacillati</taxon>
        <taxon>Bacillota</taxon>
        <taxon>Bacilli</taxon>
        <taxon>Bacillales</taxon>
        <taxon>Alicyclobacillaceae</taxon>
        <taxon>Tumebacillus</taxon>
    </lineage>
</organism>
<protein>
    <submittedName>
        <fullName evidence="3">3D domain-containing protein</fullName>
    </submittedName>
</protein>
<sequence length="238" mass="25631">MNKASLSIFFSFLLLLTLMVHPVQAGYEPYLFTSKEVTFLYGPPAPSELQTLVSRAGSSLQKEALTLTPKTLAYTVKRGDSLYEIAQVFDTTTAELIELNQIANPNLLAVGQELQVPNQEEQQITTDYTIKQVISADLTAYTAGPESTGKSPGHPAYGITASGNYVKDHHTIATDPAVIPLGTKVYIEGIGIRTAEDTGGAILGNRIDVYMNDLSAAVKFGVKRGVKVYILEDTATSA</sequence>
<dbReference type="InterPro" id="IPR036779">
    <property type="entry name" value="LysM_dom_sf"/>
</dbReference>
<dbReference type="Gene3D" id="3.10.350.10">
    <property type="entry name" value="LysM domain"/>
    <property type="match status" value="1"/>
</dbReference>
<keyword evidence="4" id="KW-1185">Reference proteome</keyword>
<dbReference type="PROSITE" id="PS51782">
    <property type="entry name" value="LYSM"/>
    <property type="match status" value="1"/>
</dbReference>
<dbReference type="RefSeq" id="WP_386048776.1">
    <property type="nucleotide sequence ID" value="NZ_JBHUIO010000011.1"/>
</dbReference>
<name>A0ABW5A0H2_9BACL</name>